<reference evidence="2 3" key="1">
    <citation type="submission" date="2024-02" db="EMBL/GenBank/DDBJ databases">
        <title>Discinaceae phylogenomics.</title>
        <authorList>
            <person name="Dirks A.C."/>
            <person name="James T.Y."/>
        </authorList>
    </citation>
    <scope>NUCLEOTIDE SEQUENCE [LARGE SCALE GENOMIC DNA]</scope>
    <source>
        <strain evidence="2 3">ACD0624</strain>
    </source>
</reference>
<feature type="region of interest" description="Disordered" evidence="1">
    <location>
        <begin position="270"/>
        <end position="295"/>
    </location>
</feature>
<protein>
    <submittedName>
        <fullName evidence="2">Uncharacterized protein</fullName>
    </submittedName>
</protein>
<dbReference type="Proteomes" id="UP001447188">
    <property type="component" value="Unassembled WGS sequence"/>
</dbReference>
<evidence type="ECO:0000313" key="3">
    <source>
        <dbReference type="Proteomes" id="UP001447188"/>
    </source>
</evidence>
<proteinExistence type="predicted"/>
<organism evidence="2 3">
    <name type="scientific">Discina gigas</name>
    <dbReference type="NCBI Taxonomy" id="1032678"/>
    <lineage>
        <taxon>Eukaryota</taxon>
        <taxon>Fungi</taxon>
        <taxon>Dikarya</taxon>
        <taxon>Ascomycota</taxon>
        <taxon>Pezizomycotina</taxon>
        <taxon>Pezizomycetes</taxon>
        <taxon>Pezizales</taxon>
        <taxon>Discinaceae</taxon>
        <taxon>Discina</taxon>
    </lineage>
</organism>
<keyword evidence="3" id="KW-1185">Reference proteome</keyword>
<evidence type="ECO:0000256" key="1">
    <source>
        <dbReference type="SAM" id="MobiDB-lite"/>
    </source>
</evidence>
<comment type="caution">
    <text evidence="2">The sequence shown here is derived from an EMBL/GenBank/DDBJ whole genome shotgun (WGS) entry which is preliminary data.</text>
</comment>
<evidence type="ECO:0000313" key="2">
    <source>
        <dbReference type="EMBL" id="KAL0636236.1"/>
    </source>
</evidence>
<dbReference type="EMBL" id="JBBBZM010000054">
    <property type="protein sequence ID" value="KAL0636236.1"/>
    <property type="molecule type" value="Genomic_DNA"/>
</dbReference>
<feature type="compositionally biased region" description="Basic and acidic residues" evidence="1">
    <location>
        <begin position="280"/>
        <end position="290"/>
    </location>
</feature>
<gene>
    <name evidence="2" type="ORF">Q9L58_004797</name>
</gene>
<name>A0ABR3GL17_9PEZI</name>
<accession>A0ABR3GL17</accession>
<sequence length="306" mass="34432">MSLPIPPPVHFQVIRGNQPYNYPAPRVYDSESRNRFCKEFEDYKWFLSEMRMLYPDSPYCEIDLNDWFSMRLAKVEGDKAVMLEKIQVLVERKRMRERKLPERKPPESNVIVYKNPTVVSGSRLAVFHGKKPGLASPFNSEKYSDQWTGTGSQVPTIIRKGLFPLPPSELLGSNTAHRDQWGNCRNIWGEVEPCGTETGHGFADVKDAVDHGATSRLSHSSSGPSSETALTLSSSVTTWSSPTQSLCTVPRHNYELGYTIAAKRPFHHGQTPTEAASAYHNERPDSRCSTESEDGYCADDEFPCPV</sequence>